<organism evidence="1">
    <name type="scientific">marine metagenome</name>
    <dbReference type="NCBI Taxonomy" id="408172"/>
    <lineage>
        <taxon>unclassified sequences</taxon>
        <taxon>metagenomes</taxon>
        <taxon>ecological metagenomes</taxon>
    </lineage>
</organism>
<dbReference type="EMBL" id="UINC01000240">
    <property type="protein sequence ID" value="SUZ51796.1"/>
    <property type="molecule type" value="Genomic_DNA"/>
</dbReference>
<sequence>MRSSAGQSKVASRVKELGNCIELVSIDPYFHQVSVGLFIKSGVLTVFSYSELPGVETRIEQIRDRCTQLGDVEAVEGTNDQLRLISDLYLDRALRFMFIGAVEKDPALALPTGTITAPDTKTKLTFVITGAQEGDKYVYTVSTEGEAERAEMRVRAAVGGFIRYSNCERVDKNKFSFEDGRKYDNFARLILPLARNVSAVEAKLE</sequence>
<name>A0A381NB31_9ZZZZ</name>
<reference evidence="1" key="1">
    <citation type="submission" date="2018-05" db="EMBL/GenBank/DDBJ databases">
        <authorList>
            <person name="Lanie J.A."/>
            <person name="Ng W.-L."/>
            <person name="Kazmierczak K.M."/>
            <person name="Andrzejewski T.M."/>
            <person name="Davidsen T.M."/>
            <person name="Wayne K.J."/>
            <person name="Tettelin H."/>
            <person name="Glass J.I."/>
            <person name="Rusch D."/>
            <person name="Podicherti R."/>
            <person name="Tsui H.-C.T."/>
            <person name="Winkler M.E."/>
        </authorList>
    </citation>
    <scope>NUCLEOTIDE SEQUENCE</scope>
</reference>
<protein>
    <submittedName>
        <fullName evidence="1">Uncharacterized protein</fullName>
    </submittedName>
</protein>
<feature type="non-terminal residue" evidence="1">
    <location>
        <position position="205"/>
    </location>
</feature>
<gene>
    <name evidence="1" type="ORF">METZ01_LOCUS4650</name>
</gene>
<accession>A0A381NB31</accession>
<evidence type="ECO:0000313" key="1">
    <source>
        <dbReference type="EMBL" id="SUZ51796.1"/>
    </source>
</evidence>
<proteinExistence type="predicted"/>
<dbReference type="AlphaFoldDB" id="A0A381NB31"/>